<dbReference type="Pfam" id="PF10763">
    <property type="entry name" value="DUF2584"/>
    <property type="match status" value="1"/>
</dbReference>
<name>A0A1U7IYJ2_9CYAN</name>
<dbReference type="SUPFAM" id="SSF88697">
    <property type="entry name" value="PUA domain-like"/>
    <property type="match status" value="1"/>
</dbReference>
<gene>
    <name evidence="1" type="ORF">NIES30_23980</name>
</gene>
<reference evidence="1 2" key="1">
    <citation type="submission" date="2016-11" db="EMBL/GenBank/DDBJ databases">
        <title>Draft Genome Sequences of Nine Cyanobacterial Strains from Diverse Habitats.</title>
        <authorList>
            <person name="Zhu T."/>
            <person name="Hou S."/>
            <person name="Lu X."/>
            <person name="Hess W.R."/>
        </authorList>
    </citation>
    <scope>NUCLEOTIDE SEQUENCE [LARGE SCALE GENOMIC DNA]</scope>
    <source>
        <strain evidence="1 2">NIES-30</strain>
    </source>
</reference>
<dbReference type="InterPro" id="IPR019699">
    <property type="entry name" value="DUF2584"/>
</dbReference>
<dbReference type="OrthoDB" id="2361576at2"/>
<organism evidence="1 2">
    <name type="scientific">Phormidium tenue NIES-30</name>
    <dbReference type="NCBI Taxonomy" id="549789"/>
    <lineage>
        <taxon>Bacteria</taxon>
        <taxon>Bacillati</taxon>
        <taxon>Cyanobacteriota</taxon>
        <taxon>Cyanophyceae</taxon>
        <taxon>Oscillatoriophycideae</taxon>
        <taxon>Oscillatoriales</taxon>
        <taxon>Oscillatoriaceae</taxon>
        <taxon>Phormidium</taxon>
    </lineage>
</organism>
<comment type="caution">
    <text evidence="1">The sequence shown here is derived from an EMBL/GenBank/DDBJ whole genome shotgun (WGS) entry which is preliminary data.</text>
</comment>
<sequence>MGMPCQVNSLLKLKPDQGYPATLEVGARHRVQKNGYRIFPIDVPLSLVDENWLAHADIVIEKLTWEHQTTSLEFRIDRLYTTPFAAK</sequence>
<dbReference type="RefSeq" id="WP_073610980.1">
    <property type="nucleotide sequence ID" value="NZ_MRCG01000028.1"/>
</dbReference>
<keyword evidence="2" id="KW-1185">Reference proteome</keyword>
<evidence type="ECO:0000313" key="1">
    <source>
        <dbReference type="EMBL" id="OKH43864.1"/>
    </source>
</evidence>
<dbReference type="Proteomes" id="UP000185557">
    <property type="component" value="Unassembled WGS sequence"/>
</dbReference>
<dbReference type="Gene3D" id="2.40.240.20">
    <property type="entry name" value="Hypothetical PUA domain-like, domain 1"/>
    <property type="match status" value="1"/>
</dbReference>
<evidence type="ECO:0000313" key="2">
    <source>
        <dbReference type="Proteomes" id="UP000185557"/>
    </source>
</evidence>
<protein>
    <submittedName>
        <fullName evidence="1">DUF2584 domain-containing protein</fullName>
    </submittedName>
</protein>
<accession>A0A1U7IYJ2</accession>
<dbReference type="InterPro" id="IPR015947">
    <property type="entry name" value="PUA-like_sf"/>
</dbReference>
<dbReference type="AlphaFoldDB" id="A0A1U7IYJ2"/>
<proteinExistence type="predicted"/>
<dbReference type="EMBL" id="MRCG01000028">
    <property type="protein sequence ID" value="OKH43864.1"/>
    <property type="molecule type" value="Genomic_DNA"/>
</dbReference>